<feature type="non-terminal residue" evidence="2">
    <location>
        <position position="1"/>
    </location>
</feature>
<evidence type="ECO:0000256" key="1">
    <source>
        <dbReference type="SAM" id="Phobius"/>
    </source>
</evidence>
<organism evidence="2">
    <name type="scientific">Rhipicephalus appendiculatus</name>
    <name type="common">Brown ear tick</name>
    <dbReference type="NCBI Taxonomy" id="34631"/>
    <lineage>
        <taxon>Eukaryota</taxon>
        <taxon>Metazoa</taxon>
        <taxon>Ecdysozoa</taxon>
        <taxon>Arthropoda</taxon>
        <taxon>Chelicerata</taxon>
        <taxon>Arachnida</taxon>
        <taxon>Acari</taxon>
        <taxon>Parasitiformes</taxon>
        <taxon>Ixodida</taxon>
        <taxon>Ixodoidea</taxon>
        <taxon>Ixodidae</taxon>
        <taxon>Rhipicephalinae</taxon>
        <taxon>Rhipicephalus</taxon>
        <taxon>Rhipicephalus</taxon>
    </lineage>
</organism>
<evidence type="ECO:0000313" key="2">
    <source>
        <dbReference type="EMBL" id="JAP88388.1"/>
    </source>
</evidence>
<accession>A0A131ZBS8</accession>
<sequence>QDRISLLRKTSRYNLQITANVFFRAIWRPASRCQHLQSGCGGARAEREARHLHLWHVTSFARMCVRPKRTLCKCPLPSKQHFNNTVRRPHRQPAQPTTVHFRWVAGLHLEKRRPSSREPRRASCRSLHAEWEFGSSSAAAVVAVVAAAAAVAIAAATAAAVHLAGSVWLHQAMEVPPVGRACVHSGKACYRCLVCLLAFAEGRVRTNRRP</sequence>
<keyword evidence="1" id="KW-0472">Membrane</keyword>
<reference evidence="2" key="1">
    <citation type="journal article" date="2016" name="Ticks Tick Borne Dis.">
        <title>De novo assembly and annotation of the salivary gland transcriptome of Rhipicephalus appendiculatus male and female ticks during blood feeding.</title>
        <authorList>
            <person name="de Castro M.H."/>
            <person name="de Klerk D."/>
            <person name="Pienaar R."/>
            <person name="Latif A.A."/>
            <person name="Rees D.J."/>
            <person name="Mans B.J."/>
        </authorList>
    </citation>
    <scope>NUCLEOTIDE SEQUENCE</scope>
    <source>
        <tissue evidence="2">Salivary glands</tissue>
    </source>
</reference>
<keyword evidence="1" id="KW-1133">Transmembrane helix</keyword>
<keyword evidence="1" id="KW-0812">Transmembrane</keyword>
<dbReference type="AlphaFoldDB" id="A0A131ZBS8"/>
<name>A0A131ZBS8_RHIAP</name>
<proteinExistence type="predicted"/>
<feature type="transmembrane region" description="Helical" evidence="1">
    <location>
        <begin position="138"/>
        <end position="164"/>
    </location>
</feature>
<protein>
    <submittedName>
        <fullName evidence="2">Uncharacterized protein</fullName>
    </submittedName>
</protein>
<feature type="non-terminal residue" evidence="2">
    <location>
        <position position="210"/>
    </location>
</feature>
<dbReference type="EMBL" id="GEDV01000169">
    <property type="protein sequence ID" value="JAP88388.1"/>
    <property type="molecule type" value="Transcribed_RNA"/>
</dbReference>